<dbReference type="RefSeq" id="WP_091833281.1">
    <property type="nucleotide sequence ID" value="NZ_FNZK01000016.1"/>
</dbReference>
<organism evidence="6 7">
    <name type="scientific">Propionispira arboris</name>
    <dbReference type="NCBI Taxonomy" id="84035"/>
    <lineage>
        <taxon>Bacteria</taxon>
        <taxon>Bacillati</taxon>
        <taxon>Bacillota</taxon>
        <taxon>Negativicutes</taxon>
        <taxon>Selenomonadales</taxon>
        <taxon>Selenomonadaceae</taxon>
        <taxon>Propionispira</taxon>
    </lineage>
</organism>
<evidence type="ECO:0000256" key="4">
    <source>
        <dbReference type="ARBA" id="ARBA00023163"/>
    </source>
</evidence>
<dbReference type="SUPFAM" id="SSF46785">
    <property type="entry name" value="Winged helix' DNA-binding domain"/>
    <property type="match status" value="1"/>
</dbReference>
<reference evidence="6 7" key="1">
    <citation type="submission" date="2016-10" db="EMBL/GenBank/DDBJ databases">
        <authorList>
            <person name="de Groot N.N."/>
        </authorList>
    </citation>
    <scope>NUCLEOTIDE SEQUENCE [LARGE SCALE GENOMIC DNA]</scope>
    <source>
        <strain evidence="6 7">DSM 2179</strain>
    </source>
</reference>
<dbReference type="PANTHER" id="PTHR30346:SF28">
    <property type="entry name" value="HTH-TYPE TRANSCRIPTIONAL REGULATOR CYNR"/>
    <property type="match status" value="1"/>
</dbReference>
<evidence type="ECO:0000256" key="3">
    <source>
        <dbReference type="ARBA" id="ARBA00023125"/>
    </source>
</evidence>
<dbReference type="PRINTS" id="PR00039">
    <property type="entry name" value="HTHLYSR"/>
</dbReference>
<dbReference type="PROSITE" id="PS50931">
    <property type="entry name" value="HTH_LYSR"/>
    <property type="match status" value="1"/>
</dbReference>
<keyword evidence="4" id="KW-0804">Transcription</keyword>
<dbReference type="STRING" id="84035.SAMN05660742_11630"/>
<dbReference type="AlphaFoldDB" id="A0A1H7BH01"/>
<dbReference type="EMBL" id="FNZK01000016">
    <property type="protein sequence ID" value="SEJ75597.1"/>
    <property type="molecule type" value="Genomic_DNA"/>
</dbReference>
<dbReference type="SUPFAM" id="SSF53850">
    <property type="entry name" value="Periplasmic binding protein-like II"/>
    <property type="match status" value="1"/>
</dbReference>
<dbReference type="FunFam" id="1.10.10.10:FF:000001">
    <property type="entry name" value="LysR family transcriptional regulator"/>
    <property type="match status" value="1"/>
</dbReference>
<evidence type="ECO:0000256" key="1">
    <source>
        <dbReference type="ARBA" id="ARBA00009437"/>
    </source>
</evidence>
<comment type="similarity">
    <text evidence="1">Belongs to the LysR transcriptional regulatory family.</text>
</comment>
<proteinExistence type="inferred from homology"/>
<name>A0A1H7BH01_9FIRM</name>
<evidence type="ECO:0000259" key="5">
    <source>
        <dbReference type="PROSITE" id="PS50931"/>
    </source>
</evidence>
<evidence type="ECO:0000313" key="7">
    <source>
        <dbReference type="Proteomes" id="UP000199662"/>
    </source>
</evidence>
<dbReference type="PANTHER" id="PTHR30346">
    <property type="entry name" value="TRANSCRIPTIONAL DUAL REGULATOR HCAR-RELATED"/>
    <property type="match status" value="1"/>
</dbReference>
<dbReference type="InterPro" id="IPR036388">
    <property type="entry name" value="WH-like_DNA-bd_sf"/>
</dbReference>
<dbReference type="GO" id="GO:0032993">
    <property type="term" value="C:protein-DNA complex"/>
    <property type="evidence" value="ECO:0007669"/>
    <property type="project" value="TreeGrafter"/>
</dbReference>
<dbReference type="GO" id="GO:0003700">
    <property type="term" value="F:DNA-binding transcription factor activity"/>
    <property type="evidence" value="ECO:0007669"/>
    <property type="project" value="InterPro"/>
</dbReference>
<sequence length="289" mass="32610">MDIRQLKYFLTIVNEGQITAAAQKLQMAQPPLSQQLKLLENELGVKLLNRGPHQVELTDAGKLLLDRARQILELSNSTIKEIDDFKRGFNGTLKLGTVSSSGGILLTKGLANFHKDYAGVKFEIHEGNTFCLIDLLTKGIIEVGIVRTPFKGAAFHCKYLSSEPMIAAMTKEYDWKPKQLSIDFSELNNRPLIIYRRFEPLIHEMCAENNFEPNITCKNDDARTTLLWANAGFGIAIVPKSAFYLTANQNLSYKEIKNTKMQTKIAAIWVKDRYLSSLGEKFIENFAMS</sequence>
<dbReference type="Pfam" id="PF03466">
    <property type="entry name" value="LysR_substrate"/>
    <property type="match status" value="1"/>
</dbReference>
<evidence type="ECO:0000256" key="2">
    <source>
        <dbReference type="ARBA" id="ARBA00023015"/>
    </source>
</evidence>
<evidence type="ECO:0000313" key="6">
    <source>
        <dbReference type="EMBL" id="SEJ75597.1"/>
    </source>
</evidence>
<keyword evidence="2" id="KW-0805">Transcription regulation</keyword>
<dbReference type="GO" id="GO:0003677">
    <property type="term" value="F:DNA binding"/>
    <property type="evidence" value="ECO:0007669"/>
    <property type="project" value="UniProtKB-KW"/>
</dbReference>
<feature type="domain" description="HTH lysR-type" evidence="5">
    <location>
        <begin position="1"/>
        <end position="58"/>
    </location>
</feature>
<gene>
    <name evidence="6" type="ORF">SAMN05660742_11630</name>
</gene>
<dbReference type="Gene3D" id="1.10.10.10">
    <property type="entry name" value="Winged helix-like DNA-binding domain superfamily/Winged helix DNA-binding domain"/>
    <property type="match status" value="1"/>
</dbReference>
<protein>
    <submittedName>
        <fullName evidence="6">DNA-binding transcriptional regulator, LysR family</fullName>
    </submittedName>
</protein>
<dbReference type="CDD" id="cd05466">
    <property type="entry name" value="PBP2_LTTR_substrate"/>
    <property type="match status" value="1"/>
</dbReference>
<keyword evidence="3 6" id="KW-0238">DNA-binding</keyword>
<dbReference type="Gene3D" id="3.40.190.290">
    <property type="match status" value="1"/>
</dbReference>
<dbReference type="InterPro" id="IPR000847">
    <property type="entry name" value="LysR_HTH_N"/>
</dbReference>
<dbReference type="InterPro" id="IPR005119">
    <property type="entry name" value="LysR_subst-bd"/>
</dbReference>
<dbReference type="Proteomes" id="UP000199662">
    <property type="component" value="Unassembled WGS sequence"/>
</dbReference>
<dbReference type="Pfam" id="PF00126">
    <property type="entry name" value="HTH_1"/>
    <property type="match status" value="1"/>
</dbReference>
<dbReference type="InterPro" id="IPR036390">
    <property type="entry name" value="WH_DNA-bd_sf"/>
</dbReference>
<keyword evidence="7" id="KW-1185">Reference proteome</keyword>
<accession>A0A1H7BH01</accession>